<organism evidence="2 3">
    <name type="scientific">Deinococcus rubellus</name>
    <dbReference type="NCBI Taxonomy" id="1889240"/>
    <lineage>
        <taxon>Bacteria</taxon>
        <taxon>Thermotogati</taxon>
        <taxon>Deinococcota</taxon>
        <taxon>Deinococci</taxon>
        <taxon>Deinococcales</taxon>
        <taxon>Deinococcaceae</taxon>
        <taxon>Deinococcus</taxon>
    </lineage>
</organism>
<dbReference type="Proteomes" id="UP001060261">
    <property type="component" value="Chromosome"/>
</dbReference>
<evidence type="ECO:0000313" key="3">
    <source>
        <dbReference type="Proteomes" id="UP001060261"/>
    </source>
</evidence>
<dbReference type="EMBL" id="CP104213">
    <property type="protein sequence ID" value="UWX65690.1"/>
    <property type="molecule type" value="Genomic_DNA"/>
</dbReference>
<evidence type="ECO:0000313" key="2">
    <source>
        <dbReference type="EMBL" id="UWX65690.1"/>
    </source>
</evidence>
<proteinExistence type="predicted"/>
<dbReference type="InterPro" id="IPR025285">
    <property type="entry name" value="DUF4145"/>
</dbReference>
<feature type="domain" description="DUF4145" evidence="1">
    <location>
        <begin position="1"/>
        <end position="72"/>
    </location>
</feature>
<dbReference type="RefSeq" id="WP_260561947.1">
    <property type="nucleotide sequence ID" value="NZ_CP104213.1"/>
</dbReference>
<name>A0ABY5YKP3_9DEIO</name>
<sequence length="95" mass="10405">MCRRAVQMACIDRGAPTNTNIVGQINYLRDDHIITNEVHEWATVVRWVGNDGAHPGGSEPDQEDASAMIDLAEQFLHVLYVAPAKAAAHRAKIGK</sequence>
<reference evidence="2" key="1">
    <citation type="submission" date="2022-09" db="EMBL/GenBank/DDBJ databases">
        <title>genome sequence of Deinococcus rubellus.</title>
        <authorList>
            <person name="Srinivasan S."/>
        </authorList>
    </citation>
    <scope>NUCLEOTIDE SEQUENCE</scope>
    <source>
        <strain evidence="2">Ant6</strain>
    </source>
</reference>
<protein>
    <submittedName>
        <fullName evidence="2">DUF4145 domain-containing protein</fullName>
    </submittedName>
</protein>
<gene>
    <name evidence="2" type="ORF">N0D28_01030</name>
</gene>
<keyword evidence="3" id="KW-1185">Reference proteome</keyword>
<accession>A0ABY5YKP3</accession>
<dbReference type="Pfam" id="PF13643">
    <property type="entry name" value="DUF4145"/>
    <property type="match status" value="1"/>
</dbReference>
<evidence type="ECO:0000259" key="1">
    <source>
        <dbReference type="Pfam" id="PF13643"/>
    </source>
</evidence>